<name>A0A0N0DT29_LEPPY</name>
<dbReference type="AlphaFoldDB" id="A0A0N0DT29"/>
<dbReference type="Proteomes" id="UP000037923">
    <property type="component" value="Unassembled WGS sequence"/>
</dbReference>
<gene>
    <name evidence="1" type="ORF">ABB37_07659</name>
</gene>
<comment type="caution">
    <text evidence="1">The sequence shown here is derived from an EMBL/GenBank/DDBJ whole genome shotgun (WGS) entry which is preliminary data.</text>
</comment>
<keyword evidence="2" id="KW-1185">Reference proteome</keyword>
<proteinExistence type="predicted"/>
<organism evidence="1 2">
    <name type="scientific">Leptomonas pyrrhocoris</name>
    <name type="common">Firebug parasite</name>
    <dbReference type="NCBI Taxonomy" id="157538"/>
    <lineage>
        <taxon>Eukaryota</taxon>
        <taxon>Discoba</taxon>
        <taxon>Euglenozoa</taxon>
        <taxon>Kinetoplastea</taxon>
        <taxon>Metakinetoplastina</taxon>
        <taxon>Trypanosomatida</taxon>
        <taxon>Trypanosomatidae</taxon>
        <taxon>Leishmaniinae</taxon>
        <taxon>Leptomonas</taxon>
    </lineage>
</organism>
<protein>
    <submittedName>
        <fullName evidence="1">Uncharacterized protein</fullName>
    </submittedName>
</protein>
<dbReference type="GeneID" id="26907944"/>
<dbReference type="OrthoDB" id="259771at2759"/>
<dbReference type="RefSeq" id="XP_015655303.1">
    <property type="nucleotide sequence ID" value="XM_015806381.1"/>
</dbReference>
<dbReference type="EMBL" id="LGTL01000019">
    <property type="protein sequence ID" value="KPA76864.1"/>
    <property type="molecule type" value="Genomic_DNA"/>
</dbReference>
<accession>A0A0N0DT29</accession>
<dbReference type="VEuPathDB" id="TriTrypDB:LpyrH10_19_2100"/>
<evidence type="ECO:0000313" key="2">
    <source>
        <dbReference type="Proteomes" id="UP000037923"/>
    </source>
</evidence>
<evidence type="ECO:0000313" key="1">
    <source>
        <dbReference type="EMBL" id="KPA76864.1"/>
    </source>
</evidence>
<sequence>MRLSFFANQAKTMQRKAFVVHSRRSGVQVSHLRDSSEMCVQREDANRSCRALLSLLLSSAVSRSFTKTSPQCSNNYVTSSRTSESNSKLNTTEVIAGCYGFFCSSHRGMLRCWRLQPRPLLSLHTRCAASDAGQEGRDAFECRQRWYQRQLHTQTLFPVDLIPLAQRLPLDRSSSPLTQREGRFGGQTYRNADAMTDAFLSCCRSSLCDATVLQSIFRQLSPDQQCAILTQSLSHETHQRLPLISACVEEALRNSTLSPGHWILVLSSVKAGDPAPPLPVTAILKNVFLSRTSAFGSPDDARVFIAQALSLMERQKTPFTSIVDCLSACGLAYEACAYASSSSSFVSFPFAGSSSVEEQGGWGYGPLLHRMCALPKPPLKWFGAVRSKMPPAVQRYSTLVVLHAALRKRGDIRCVEDEVWRLFTAELLSPLEAASALHFVLHHGNTFTARLLLDHCHTAQQVLTLMRYTHGAEHPFTFQALEKSLTTRTTERVHTHLRLESRERRTKLALFFDAQLGNCEASRRPSERGEDPEGELCTQTLSIRSLDRGLLHQCLRDALPHSVLVRGERSLAQVLAAIPASAVEHVANSLPTVHGDVLSWWISLYLKGGNVDGALAVLTVVAARGCLPHMAVLVELLECTQDDTDNFVRSVTMLRQSFPQATDAVLRAFVERTATSMTRAAPPSTTTAQAVHALKSLAVMGLPRLSARCLSDIAAHDSADTISAVMALAQELGGSPGCTTEAAPLDVAAIRGLAMAGRQLNYRVCVSVAAFDADGVYAGWWGSASRPLRSLTRFAYLSADLSLWPWVEKEALADSSRLSCDELHKAVRIVALGSRDAKIAVAFWNAAKAKMQHEGEKRRVSREDCRASAKRDEYTLACVCAVCVTQGQKQLASHLIRDESSNTNASPLLAAFSTLHMAPTERQLAIRKSELQFEKFSKRSLTRKARGGLLGRGAQKASVRETPRSLLCYFPPSLQRLVRASGSVLVDSFSAPDEWEHLGRGKSPTT</sequence>
<reference evidence="1 2" key="1">
    <citation type="submission" date="2015-07" db="EMBL/GenBank/DDBJ databases">
        <title>High-quality genome of monoxenous trypanosomatid Leptomonas pyrrhocoris.</title>
        <authorList>
            <person name="Flegontov P."/>
            <person name="Butenko A."/>
            <person name="Firsov S."/>
            <person name="Vlcek C."/>
            <person name="Logacheva M.D."/>
            <person name="Field M."/>
            <person name="Filatov D."/>
            <person name="Flegontova O."/>
            <person name="Gerasimov E."/>
            <person name="Jackson A.P."/>
            <person name="Kelly S."/>
            <person name="Opperdoes F."/>
            <person name="O'Reilly A."/>
            <person name="Votypka J."/>
            <person name="Yurchenko V."/>
            <person name="Lukes J."/>
        </authorList>
    </citation>
    <scope>NUCLEOTIDE SEQUENCE [LARGE SCALE GENOMIC DNA]</scope>
    <source>
        <strain evidence="1">H10</strain>
    </source>
</reference>